<feature type="compositionally biased region" description="Low complexity" evidence="4">
    <location>
        <begin position="439"/>
        <end position="455"/>
    </location>
</feature>
<keyword evidence="1" id="KW-0343">GTPase activation</keyword>
<dbReference type="GO" id="GO:0005096">
    <property type="term" value="F:GTPase activator activity"/>
    <property type="evidence" value="ECO:0007669"/>
    <property type="project" value="UniProtKB-KW"/>
</dbReference>
<dbReference type="RefSeq" id="XP_014561195.1">
    <property type="nucleotide sequence ID" value="XM_014705709.1"/>
</dbReference>
<dbReference type="SMART" id="SM00324">
    <property type="entry name" value="RhoGAP"/>
    <property type="match status" value="1"/>
</dbReference>
<keyword evidence="2 3" id="KW-0175">Coiled coil</keyword>
<reference evidence="7 8" key="1">
    <citation type="journal article" date="2013" name="PLoS Genet.">
        <title>Comparative genome structure, secondary metabolite, and effector coding capacity across Cochliobolus pathogens.</title>
        <authorList>
            <person name="Condon B.J."/>
            <person name="Leng Y."/>
            <person name="Wu D."/>
            <person name="Bushley K.E."/>
            <person name="Ohm R.A."/>
            <person name="Otillar R."/>
            <person name="Martin J."/>
            <person name="Schackwitz W."/>
            <person name="Grimwood J."/>
            <person name="MohdZainudin N."/>
            <person name="Xue C."/>
            <person name="Wang R."/>
            <person name="Manning V.A."/>
            <person name="Dhillon B."/>
            <person name="Tu Z.J."/>
            <person name="Steffenson B.J."/>
            <person name="Salamov A."/>
            <person name="Sun H."/>
            <person name="Lowry S."/>
            <person name="LaButti K."/>
            <person name="Han J."/>
            <person name="Copeland A."/>
            <person name="Lindquist E."/>
            <person name="Barry K."/>
            <person name="Schmutz J."/>
            <person name="Baker S.E."/>
            <person name="Ciuffetti L.M."/>
            <person name="Grigoriev I.V."/>
            <person name="Zhong S."/>
            <person name="Turgeon B.G."/>
        </authorList>
    </citation>
    <scope>NUCLEOTIDE SEQUENCE [LARGE SCALE GENOMIC DNA]</scope>
    <source>
        <strain evidence="7 8">FI3</strain>
    </source>
</reference>
<dbReference type="InterPro" id="IPR027267">
    <property type="entry name" value="AH/BAR_dom_sf"/>
</dbReference>
<feature type="compositionally biased region" description="Pro residues" evidence="4">
    <location>
        <begin position="423"/>
        <end position="438"/>
    </location>
</feature>
<dbReference type="Gene3D" id="1.10.555.10">
    <property type="entry name" value="Rho GTPase activation protein"/>
    <property type="match status" value="1"/>
</dbReference>
<dbReference type="GO" id="GO:0007165">
    <property type="term" value="P:signal transduction"/>
    <property type="evidence" value="ECO:0007669"/>
    <property type="project" value="InterPro"/>
</dbReference>
<organism evidence="7 8">
    <name type="scientific">Bipolaris victoriae (strain FI3)</name>
    <name type="common">Victoria blight of oats agent</name>
    <name type="synonym">Cochliobolus victoriae</name>
    <dbReference type="NCBI Taxonomy" id="930091"/>
    <lineage>
        <taxon>Eukaryota</taxon>
        <taxon>Fungi</taxon>
        <taxon>Dikarya</taxon>
        <taxon>Ascomycota</taxon>
        <taxon>Pezizomycotina</taxon>
        <taxon>Dothideomycetes</taxon>
        <taxon>Pleosporomycetidae</taxon>
        <taxon>Pleosporales</taxon>
        <taxon>Pleosporineae</taxon>
        <taxon>Pleosporaceae</taxon>
        <taxon>Bipolaris</taxon>
    </lineage>
</organism>
<dbReference type="FunFam" id="1.20.1270.60:FF:000063">
    <property type="entry name" value="Rho GTPase activator"/>
    <property type="match status" value="1"/>
</dbReference>
<dbReference type="Pfam" id="PF00611">
    <property type="entry name" value="FCH"/>
    <property type="match status" value="1"/>
</dbReference>
<dbReference type="AlphaFoldDB" id="W7EU06"/>
<evidence type="ECO:0000256" key="4">
    <source>
        <dbReference type="SAM" id="MobiDB-lite"/>
    </source>
</evidence>
<dbReference type="InterPro" id="IPR050729">
    <property type="entry name" value="Rho-GAP"/>
</dbReference>
<feature type="region of interest" description="Disordered" evidence="4">
    <location>
        <begin position="253"/>
        <end position="284"/>
    </location>
</feature>
<dbReference type="GO" id="GO:0005938">
    <property type="term" value="C:cell cortex"/>
    <property type="evidence" value="ECO:0007669"/>
    <property type="project" value="UniProtKB-ARBA"/>
</dbReference>
<dbReference type="OrthoDB" id="437889at2759"/>
<dbReference type="InterPro" id="IPR031160">
    <property type="entry name" value="F_BAR_dom"/>
</dbReference>
<feature type="region of interest" description="Disordered" evidence="4">
    <location>
        <begin position="49"/>
        <end position="100"/>
    </location>
</feature>
<dbReference type="PROSITE" id="PS51741">
    <property type="entry name" value="F_BAR"/>
    <property type="match status" value="1"/>
</dbReference>
<dbReference type="InterPro" id="IPR001060">
    <property type="entry name" value="FCH_dom"/>
</dbReference>
<evidence type="ECO:0008006" key="9">
    <source>
        <dbReference type="Google" id="ProtNLM"/>
    </source>
</evidence>
<dbReference type="GeneID" id="26255327"/>
<evidence type="ECO:0000259" key="6">
    <source>
        <dbReference type="PROSITE" id="PS51741"/>
    </source>
</evidence>
<dbReference type="SMART" id="SM00055">
    <property type="entry name" value="FCH"/>
    <property type="match status" value="1"/>
</dbReference>
<dbReference type="HOGENOM" id="CLU_010730_3_0_1"/>
<evidence type="ECO:0000256" key="3">
    <source>
        <dbReference type="SAM" id="Coils"/>
    </source>
</evidence>
<dbReference type="InterPro" id="IPR008936">
    <property type="entry name" value="Rho_GTPase_activation_prot"/>
</dbReference>
<dbReference type="SUPFAM" id="SSF48350">
    <property type="entry name" value="GTPase activation domain, GAP"/>
    <property type="match status" value="1"/>
</dbReference>
<evidence type="ECO:0000256" key="2">
    <source>
        <dbReference type="PROSITE-ProRule" id="PRU01077"/>
    </source>
</evidence>
<dbReference type="SUPFAM" id="SSF103657">
    <property type="entry name" value="BAR/IMD domain-like"/>
    <property type="match status" value="1"/>
</dbReference>
<proteinExistence type="predicted"/>
<dbReference type="PANTHER" id="PTHR23176:SF136">
    <property type="entry name" value="RHO GTPASE ACTIVATOR (RGD1)"/>
    <property type="match status" value="1"/>
</dbReference>
<feature type="compositionally biased region" description="Polar residues" evidence="4">
    <location>
        <begin position="83"/>
        <end position="99"/>
    </location>
</feature>
<evidence type="ECO:0000259" key="5">
    <source>
        <dbReference type="PROSITE" id="PS50238"/>
    </source>
</evidence>
<accession>W7EU06</accession>
<evidence type="ECO:0000313" key="7">
    <source>
        <dbReference type="EMBL" id="EUN31611.1"/>
    </source>
</evidence>
<feature type="compositionally biased region" description="Polar residues" evidence="4">
    <location>
        <begin position="487"/>
        <end position="496"/>
    </location>
</feature>
<dbReference type="EMBL" id="KI968698">
    <property type="protein sequence ID" value="EUN31611.1"/>
    <property type="molecule type" value="Genomic_DNA"/>
</dbReference>
<evidence type="ECO:0000313" key="8">
    <source>
        <dbReference type="Proteomes" id="UP000054337"/>
    </source>
</evidence>
<protein>
    <recommendedName>
        <fullName evidence="9">Rho-GAP domain-containing protein</fullName>
    </recommendedName>
</protein>
<dbReference type="Gene3D" id="1.20.1270.60">
    <property type="entry name" value="Arfaptin homology (AH) domain/BAR domain"/>
    <property type="match status" value="1"/>
</dbReference>
<keyword evidence="8" id="KW-1185">Reference proteome</keyword>
<evidence type="ECO:0000256" key="1">
    <source>
        <dbReference type="ARBA" id="ARBA00022468"/>
    </source>
</evidence>
<feature type="coiled-coil region" evidence="3">
    <location>
        <begin position="218"/>
        <end position="252"/>
    </location>
</feature>
<dbReference type="CDD" id="cd07652">
    <property type="entry name" value="F-BAR_Rgd1"/>
    <property type="match status" value="1"/>
</dbReference>
<feature type="compositionally biased region" description="Pro residues" evidence="4">
    <location>
        <begin position="475"/>
        <end position="485"/>
    </location>
</feature>
<feature type="domain" description="Rho-GAP" evidence="5">
    <location>
        <begin position="533"/>
        <end position="723"/>
    </location>
</feature>
<dbReference type="InterPro" id="IPR000198">
    <property type="entry name" value="RhoGAP_dom"/>
</dbReference>
<dbReference type="Pfam" id="PF00620">
    <property type="entry name" value="RhoGAP"/>
    <property type="match status" value="1"/>
</dbReference>
<sequence length="726" mass="79829">MRQEPGGGTMTLEQSVPCLRLIGCASPKMAAGIYVTTMVSEPAMNAPPTLAPVDMTEPFNPDFNSASDPAKDGALGSPIQEAAPTTSEQRSTTQDAHTQQRVHEILHSDVGVTTLLNRLKASISSARDFAGFLKRRGALEEEHASTLKKLSRGTLDGVRKPDSRHESYQTQFEQVLHANERIADNGTQFGLALHAMHENLLQLANKMDGNRKTWKQQGLSAENKVQEAERLAEKAKAKYDQLAEDLDRVKTGDTGAGRKFGLKGPKSAAQHEEDLQRKTQAADQDYASKVQTAQALRKELIATTRPQAVSALLDLIKETDAALTMEMQKFASFNEKLVVNNGQVVTPQPLKGSTAHPPPSINQLIYQINNERDFEEFVLSQGSKAPLSRAELQYVKHPTQNQGRSHPTPPAGNGRPSMQLQSQPPPTFSTPQPDPHPTSPLQQSSSHVESSQPPSFGTHSQQQPPPSLQLQHHQPQPPQPAPYPTNAPYSPTSQAPYPQPDYPRGPVGQATAQQTSGVLYHSGQPPINPIFGITLEELFRRDGSPVPIIVYQCIQAVDLYGLEVEGIYRIPGTSSHIQQMKALFDSDASQVDFRNPESFQHDVNSVAGLLKQFFRELPDPLLTREFYGKYIEAARIDDDTMRRDSMHALINALPDPNYATLRALALHLHRVQQSSEINRMSTANLAICWAPSIMGPHKGNNMADAGLQARVIITILDNVLQIFDED</sequence>
<dbReference type="Proteomes" id="UP000054337">
    <property type="component" value="Unassembled WGS sequence"/>
</dbReference>
<dbReference type="PROSITE" id="PS50238">
    <property type="entry name" value="RHOGAP"/>
    <property type="match status" value="1"/>
</dbReference>
<feature type="domain" description="F-BAR" evidence="6">
    <location>
        <begin position="98"/>
        <end position="366"/>
    </location>
</feature>
<name>W7EU06_BIPV3</name>
<gene>
    <name evidence="7" type="ORF">COCVIDRAFT_33900</name>
</gene>
<feature type="region of interest" description="Disordered" evidence="4">
    <location>
        <begin position="395"/>
        <end position="512"/>
    </location>
</feature>
<dbReference type="PANTHER" id="PTHR23176">
    <property type="entry name" value="RHO/RAC/CDC GTPASE-ACTIVATING PROTEIN"/>
    <property type="match status" value="1"/>
</dbReference>